<dbReference type="Proteomes" id="UP000183832">
    <property type="component" value="Unassembled WGS sequence"/>
</dbReference>
<protein>
    <submittedName>
        <fullName evidence="2">CLUMA_CG004099, isoform A</fullName>
    </submittedName>
</protein>
<evidence type="ECO:0000256" key="1">
    <source>
        <dbReference type="SAM" id="MobiDB-lite"/>
    </source>
</evidence>
<evidence type="ECO:0000313" key="2">
    <source>
        <dbReference type="EMBL" id="CRK90363.1"/>
    </source>
</evidence>
<sequence length="72" mass="8570">MKLEPFPAHQTPTTTKTDDENKQKTSHNNQHFYFIFQQLSSAFDYIKIFQHIHEMCISKCQKKVSKTSYCKL</sequence>
<dbReference type="EMBL" id="CVRI01000018">
    <property type="protein sequence ID" value="CRK90363.1"/>
    <property type="molecule type" value="Genomic_DNA"/>
</dbReference>
<keyword evidence="3" id="KW-1185">Reference proteome</keyword>
<feature type="region of interest" description="Disordered" evidence="1">
    <location>
        <begin position="1"/>
        <end position="25"/>
    </location>
</feature>
<reference evidence="2 3" key="1">
    <citation type="submission" date="2015-04" db="EMBL/GenBank/DDBJ databases">
        <authorList>
            <person name="Syromyatnikov M.Y."/>
            <person name="Popov V.N."/>
        </authorList>
    </citation>
    <scope>NUCLEOTIDE SEQUENCE [LARGE SCALE GENOMIC DNA]</scope>
</reference>
<dbReference type="AlphaFoldDB" id="A0A1J1HQW1"/>
<name>A0A1J1HQW1_9DIPT</name>
<gene>
    <name evidence="2" type="ORF">CLUMA_CG004099</name>
</gene>
<evidence type="ECO:0000313" key="3">
    <source>
        <dbReference type="Proteomes" id="UP000183832"/>
    </source>
</evidence>
<organism evidence="2 3">
    <name type="scientific">Clunio marinus</name>
    <dbReference type="NCBI Taxonomy" id="568069"/>
    <lineage>
        <taxon>Eukaryota</taxon>
        <taxon>Metazoa</taxon>
        <taxon>Ecdysozoa</taxon>
        <taxon>Arthropoda</taxon>
        <taxon>Hexapoda</taxon>
        <taxon>Insecta</taxon>
        <taxon>Pterygota</taxon>
        <taxon>Neoptera</taxon>
        <taxon>Endopterygota</taxon>
        <taxon>Diptera</taxon>
        <taxon>Nematocera</taxon>
        <taxon>Chironomoidea</taxon>
        <taxon>Chironomidae</taxon>
        <taxon>Clunio</taxon>
    </lineage>
</organism>
<proteinExistence type="predicted"/>
<accession>A0A1J1HQW1</accession>